<reference evidence="7" key="1">
    <citation type="submission" date="2016-04" db="EMBL/GenBank/DDBJ databases">
        <authorList>
            <person name="Evans L.H."/>
            <person name="Alamgir A."/>
            <person name="Owens N."/>
            <person name="Weber N.D."/>
            <person name="Virtaneva K."/>
            <person name="Barbian K."/>
            <person name="Babar A."/>
            <person name="Rosenke K."/>
        </authorList>
    </citation>
    <scope>NUCLEOTIDE SEQUENCE [LARGE SCALE GENOMIC DNA]</scope>
    <source>
        <strain evidence="7">CBS 101.48</strain>
    </source>
</reference>
<evidence type="ECO:0008006" key="9">
    <source>
        <dbReference type="Google" id="ProtNLM"/>
    </source>
</evidence>
<feature type="transmembrane region" description="Helical" evidence="6">
    <location>
        <begin position="262"/>
        <end position="283"/>
    </location>
</feature>
<evidence type="ECO:0000256" key="2">
    <source>
        <dbReference type="ARBA" id="ARBA00022448"/>
    </source>
</evidence>
<evidence type="ECO:0000313" key="7">
    <source>
        <dbReference type="EMBL" id="SAL99528.1"/>
    </source>
</evidence>
<dbReference type="FunCoup" id="A0A168MZX6">
    <property type="interactions" value="113"/>
</dbReference>
<dbReference type="GO" id="GO:0016020">
    <property type="term" value="C:membrane"/>
    <property type="evidence" value="ECO:0007669"/>
    <property type="project" value="UniProtKB-SubCell"/>
</dbReference>
<evidence type="ECO:0000256" key="1">
    <source>
        <dbReference type="ARBA" id="ARBA00004141"/>
    </source>
</evidence>
<feature type="transmembrane region" description="Helical" evidence="6">
    <location>
        <begin position="416"/>
        <end position="440"/>
    </location>
</feature>
<keyword evidence="5 6" id="KW-0472">Membrane</keyword>
<dbReference type="EMBL" id="LT552879">
    <property type="protein sequence ID" value="SAL99528.1"/>
    <property type="molecule type" value="Genomic_DNA"/>
</dbReference>
<dbReference type="PANTHER" id="PTHR43791:SF36">
    <property type="entry name" value="TRANSPORTER, PUTATIVE (AFU_ORTHOLOGUE AFUA_6G08340)-RELATED"/>
    <property type="match status" value="1"/>
</dbReference>
<dbReference type="STRING" id="4829.A0A168MZX6"/>
<feature type="transmembrane region" description="Helical" evidence="6">
    <location>
        <begin position="161"/>
        <end position="182"/>
    </location>
</feature>
<dbReference type="GO" id="GO:0022857">
    <property type="term" value="F:transmembrane transporter activity"/>
    <property type="evidence" value="ECO:0007669"/>
    <property type="project" value="InterPro"/>
</dbReference>
<keyword evidence="3 6" id="KW-0812">Transmembrane</keyword>
<evidence type="ECO:0000313" key="8">
    <source>
        <dbReference type="Proteomes" id="UP000078561"/>
    </source>
</evidence>
<feature type="transmembrane region" description="Helical" evidence="6">
    <location>
        <begin position="122"/>
        <end position="149"/>
    </location>
</feature>
<comment type="subcellular location">
    <subcellularLocation>
        <location evidence="1">Membrane</location>
        <topology evidence="1">Multi-pass membrane protein</topology>
    </subcellularLocation>
</comment>
<dbReference type="SUPFAM" id="SSF103473">
    <property type="entry name" value="MFS general substrate transporter"/>
    <property type="match status" value="1"/>
</dbReference>
<keyword evidence="4 6" id="KW-1133">Transmembrane helix</keyword>
<feature type="transmembrane region" description="Helical" evidence="6">
    <location>
        <begin position="47"/>
        <end position="64"/>
    </location>
</feature>
<evidence type="ECO:0000256" key="6">
    <source>
        <dbReference type="SAM" id="Phobius"/>
    </source>
</evidence>
<dbReference type="FunFam" id="1.20.1250.20:FF:000013">
    <property type="entry name" value="MFS general substrate transporter"/>
    <property type="match status" value="1"/>
</dbReference>
<evidence type="ECO:0000256" key="4">
    <source>
        <dbReference type="ARBA" id="ARBA00022989"/>
    </source>
</evidence>
<dbReference type="AlphaFoldDB" id="A0A168MZX6"/>
<dbReference type="PANTHER" id="PTHR43791">
    <property type="entry name" value="PERMEASE-RELATED"/>
    <property type="match status" value="1"/>
</dbReference>
<dbReference type="InterPro" id="IPR011701">
    <property type="entry name" value="MFS"/>
</dbReference>
<dbReference type="InterPro" id="IPR036259">
    <property type="entry name" value="MFS_trans_sf"/>
</dbReference>
<dbReference type="Proteomes" id="UP000078561">
    <property type="component" value="Unassembled WGS sequence"/>
</dbReference>
<keyword evidence="8" id="KW-1185">Reference proteome</keyword>
<dbReference type="FunFam" id="1.20.1250.20:FF:000018">
    <property type="entry name" value="MFS transporter permease"/>
    <property type="match status" value="1"/>
</dbReference>
<feature type="transmembrane region" description="Helical" evidence="6">
    <location>
        <begin position="388"/>
        <end position="410"/>
    </location>
</feature>
<dbReference type="OrthoDB" id="2985014at2759"/>
<dbReference type="Pfam" id="PF07690">
    <property type="entry name" value="MFS_1"/>
    <property type="match status" value="2"/>
</dbReference>
<dbReference type="InParanoid" id="A0A168MZX6"/>
<feature type="transmembrane region" description="Helical" evidence="6">
    <location>
        <begin position="90"/>
        <end position="110"/>
    </location>
</feature>
<accession>A0A168MZX6</accession>
<protein>
    <recommendedName>
        <fullName evidence="9">Major facilitator superfamily (MFS) profile domain-containing protein</fullName>
    </recommendedName>
</protein>
<organism evidence="7">
    <name type="scientific">Absidia glauca</name>
    <name type="common">Pin mould</name>
    <dbReference type="NCBI Taxonomy" id="4829"/>
    <lineage>
        <taxon>Eukaryota</taxon>
        <taxon>Fungi</taxon>
        <taxon>Fungi incertae sedis</taxon>
        <taxon>Mucoromycota</taxon>
        <taxon>Mucoromycotina</taxon>
        <taxon>Mucoromycetes</taxon>
        <taxon>Mucorales</taxon>
        <taxon>Cunninghamellaceae</taxon>
        <taxon>Absidia</taxon>
    </lineage>
</organism>
<dbReference type="Gene3D" id="1.20.1250.20">
    <property type="entry name" value="MFS general substrate transporter like domains"/>
    <property type="match status" value="2"/>
</dbReference>
<evidence type="ECO:0000256" key="3">
    <source>
        <dbReference type="ARBA" id="ARBA00022692"/>
    </source>
</evidence>
<name>A0A168MZX6_ABSGL</name>
<feature type="transmembrane region" description="Helical" evidence="6">
    <location>
        <begin position="327"/>
        <end position="347"/>
    </location>
</feature>
<keyword evidence="2" id="KW-0813">Transport</keyword>
<sequence length="479" mass="53121">MPEEIYHVKGKSPVVENDTVANPHKEDIEAAGMDDDKKAEATILRKFDLRILPILCLLYLLSYLDRSNIGNAKLGGLEESLGLTPQEYQWALSIFYFGYVIFDLPSNIVMRRWRPSIWLGTLMLLWGITAVAMCGVTNFAGLAVARLFLGVFEAGFYPGSVYFLSLCSLAGAFGGLIAYGITQIPTNHLQTWQLLFLVEGAPSVALAVLAIWYLPDSPETVKFLTDDERRIAVKRLAADAGAANDHSWSWDQVGSVFTDWKAWAYAIIYLTGTSALQGVTLFLPSIISEMGSWNKAQSQVLTTPPYVLAFVATILVGWSSDKLFERALHMVAINMVGITGFLILMFVDRSNVAVHYFAACLVTVSVYSNVAVKVAWFNNNFAGLTRRAVGSAFIVSIGTIGGAIGGQIYYDPPDYFYGNLIAVCLVTTQTLLVVIVRCVLAYENKRRDKLTEEMKEYEIYNYGGMELAGDRHPNYRYIL</sequence>
<gene>
    <name evidence="7" type="primary">ABSGL_05166.1 scaffold 6766</name>
</gene>
<feature type="transmembrane region" description="Helical" evidence="6">
    <location>
        <begin position="194"/>
        <end position="214"/>
    </location>
</feature>
<proteinExistence type="predicted"/>
<evidence type="ECO:0000256" key="5">
    <source>
        <dbReference type="ARBA" id="ARBA00023136"/>
    </source>
</evidence>